<evidence type="ECO:0000313" key="2">
    <source>
        <dbReference type="Proteomes" id="UP000306319"/>
    </source>
</evidence>
<gene>
    <name evidence="1" type="ORF">E5331_04440</name>
</gene>
<comment type="caution">
    <text evidence="1">The sequence shown here is derived from an EMBL/GenBank/DDBJ whole genome shotgun (WGS) entry which is preliminary data.</text>
</comment>
<name>A0AC61RHH4_9BACT</name>
<sequence length="101" mass="11896">MKLIELNLKRILDLCRLHKVKSLAVFGSILTDRFNDNSDVDLLVDFESTDPDKFDYVTNYFSLRDSLEHLFNRKVDLIEEKGLRNKYIIANVNRTKQIIYG</sequence>
<dbReference type="EMBL" id="SRYB01000004">
    <property type="protein sequence ID" value="TGY80039.1"/>
    <property type="molecule type" value="Genomic_DNA"/>
</dbReference>
<dbReference type="Proteomes" id="UP000306319">
    <property type="component" value="Unassembled WGS sequence"/>
</dbReference>
<reference evidence="1" key="1">
    <citation type="submission" date="2019-04" db="EMBL/GenBank/DDBJ databases">
        <title>Microbes associate with the intestines of laboratory mice.</title>
        <authorList>
            <person name="Navarre W."/>
            <person name="Wong E."/>
            <person name="Huang K."/>
            <person name="Tropini C."/>
            <person name="Ng K."/>
            <person name="Yu B."/>
        </authorList>
    </citation>
    <scope>NUCLEOTIDE SEQUENCE</scope>
    <source>
        <strain evidence="1">NM04_E33</strain>
    </source>
</reference>
<evidence type="ECO:0000313" key="1">
    <source>
        <dbReference type="EMBL" id="TGY80039.1"/>
    </source>
</evidence>
<organism evidence="1 2">
    <name type="scientific">Lepagella muris</name>
    <dbReference type="NCBI Taxonomy" id="3032870"/>
    <lineage>
        <taxon>Bacteria</taxon>
        <taxon>Pseudomonadati</taxon>
        <taxon>Bacteroidota</taxon>
        <taxon>Bacteroidia</taxon>
        <taxon>Bacteroidales</taxon>
        <taxon>Muribaculaceae</taxon>
        <taxon>Lepagella</taxon>
    </lineage>
</organism>
<protein>
    <submittedName>
        <fullName evidence="1">Nucleotidyltransferase</fullName>
    </submittedName>
</protein>
<proteinExistence type="predicted"/>
<accession>A0AC61RHH4</accession>
<keyword evidence="2" id="KW-1185">Reference proteome</keyword>